<feature type="region of interest" description="Disordered" evidence="5">
    <location>
        <begin position="1010"/>
        <end position="1044"/>
    </location>
</feature>
<name>A0A080ZQG0_PHYNI</name>
<dbReference type="OrthoDB" id="73307at2759"/>
<dbReference type="CDD" id="cd20788">
    <property type="entry name" value="TBC1D23_C-like"/>
    <property type="match status" value="1"/>
</dbReference>
<comment type="subcellular location">
    <subcellularLocation>
        <location evidence="1">Golgi apparatus</location>
        <location evidence="1">trans-Golgi network</location>
    </subcellularLocation>
</comment>
<dbReference type="EMBL" id="ANJA01002608">
    <property type="protein sequence ID" value="ETO68871.1"/>
    <property type="molecule type" value="Genomic_DNA"/>
</dbReference>
<feature type="region of interest" description="Disordered" evidence="5">
    <location>
        <begin position="1092"/>
        <end position="1134"/>
    </location>
</feature>
<feature type="compositionally biased region" description="Polar residues" evidence="5">
    <location>
        <begin position="143"/>
        <end position="154"/>
    </location>
</feature>
<accession>A0A080ZQG0</accession>
<dbReference type="Proteomes" id="UP000028582">
    <property type="component" value="Unassembled WGS sequence"/>
</dbReference>
<feature type="compositionally biased region" description="Low complexity" evidence="5">
    <location>
        <begin position="18"/>
        <end position="28"/>
    </location>
</feature>
<evidence type="ECO:0000256" key="3">
    <source>
        <dbReference type="ARBA" id="ARBA00022473"/>
    </source>
</evidence>
<feature type="compositionally biased region" description="Acidic residues" evidence="5">
    <location>
        <begin position="1"/>
        <end position="11"/>
    </location>
</feature>
<feature type="compositionally biased region" description="Low complexity" evidence="5">
    <location>
        <begin position="266"/>
        <end position="275"/>
    </location>
</feature>
<feature type="domain" description="Rab-GAP TBC" evidence="6">
    <location>
        <begin position="304"/>
        <end position="528"/>
    </location>
</feature>
<dbReference type="GO" id="GO:0042147">
    <property type="term" value="P:retrograde transport, endosome to Golgi"/>
    <property type="evidence" value="ECO:0007669"/>
    <property type="project" value="InterPro"/>
</dbReference>
<evidence type="ECO:0000313" key="9">
    <source>
        <dbReference type="Proteomes" id="UP000028582"/>
    </source>
</evidence>
<comment type="caution">
    <text evidence="8">The sequence shown here is derived from an EMBL/GenBank/DDBJ whole genome shotgun (WGS) entry which is preliminary data.</text>
</comment>
<protein>
    <recommendedName>
        <fullName evidence="2">TBC1 domain family member 23</fullName>
    </recommendedName>
</protein>
<dbReference type="PROSITE" id="PS50206">
    <property type="entry name" value="RHODANESE_3"/>
    <property type="match status" value="1"/>
</dbReference>
<feature type="compositionally biased region" description="Low complexity" evidence="5">
    <location>
        <begin position="79"/>
        <end position="100"/>
    </location>
</feature>
<sequence>MSAADFDDIFGDDPKMDATAAPTLTNANLDDDELFGEPSGKVSKPAETAGAQPAHGSNWEHIGSREQDEFLSWLDDGGVSQTATTADTSTPDTPPSSSDFVPPPAPVRLAAVSEASFASVSLDDNDHFDEMLDGTSKGKPAPTTMSDAPSSLSFDHNDDLDRMLDGVNAQPRSNEHTPTPAATVGSIALDADDDLDRMLQGTTSQASVTSNSISFDDDDDLEQIVKSAGASTFVPGAPVGNISLDDDDDDDLEKIVQKASKHANPSSSRENSSSSLQIKSQVQTPHKVQIDVLAVRQTFLETGELPASSRLALWQRAVQPGAEDSASMYAVQTTSRSLPSQALLRKEVEALCSRIFSSAAHARILREMGDNMRGTHLLFIDSAETLLTHLCSQLNIDYFSEMALTFAPLLIASGSEPLHPETVETLAATCRRFLPHISQKIPLRSSTTCRRPLLKRMLLYHAPRLASHLNEHFPTWNQAPPEECDETNDSGAIPDSWLASLFEGENIVSDLANFDFLLKVWDCSLVLEAFSLKENVPLTTGCFIALYAIVTAEKPLMRMQGEQLRHCMASTLFDTLLRGEATKNKVFIQGICHLMESTPSCICAKLRSSGVPPPVVDNDVKSADSQAPGTSSNFGMNNLLSASTQGLKDVSNLMIDMPVKLMIDMPVKLLTMVPLNPMAALSSPTSSSLTDSPEAQQLFYLHVQAMDVASVAVTLEVSEVIPSVFGGIQGHETGSLRYFIVDCRGQEDMRRGQVPTAFHFDPDTISDPAVLDQVLAIMGPLKSAGVHICVMGQGYAHIAEELRQFQQKQGVASASPFSLSEEFLETYANDQTRVQSTIEFLLKHEFPRVSVLDGGYSAAHGYLFRSCSLTVDDLADHDTPNCKLCQHDRSMEAVIPPVAGASNVGIVEEKKESVHNSDSVFAASARTGSSRTSEASSSITMDDSGFTDINLSSPPANIKHPLAGSYYSSFTGAFKTGGKTLLSPTMDGTKWLLKKSAATTAEFANAAANMGNMGNKTRTGSMKDTAAASKTPGTPPKEAKPAMPNLSKWRNSLVAMGSESLDMLKKVESAMEHAVEQAAVATTATTAKVRVPFPSTFSPTTKEAGAVPSPPAKAPGASTSPASTPPAPRASLSADPAHSKFFHESTDEMFTIDDDDDEDQEGHFVQDVESSESRSSLTSSFARDSPVGASVAGPIHEVVKGQVNELEKGMTVSRTQMLPCVSSPFFACYKKKAPTGNAGANSHASMHPRRVVVMENHLVVLKSATRNEDDLFIVKSCHPLSHVTRMTCLKKNALMVSIYYKWKADNGQIMEKRNSYEVQQRDDFIKAVKTTMEKM</sequence>
<feature type="compositionally biased region" description="Low complexity" evidence="5">
    <location>
        <begin position="1173"/>
        <end position="1185"/>
    </location>
</feature>
<evidence type="ECO:0000256" key="4">
    <source>
        <dbReference type="ARBA" id="ARBA00023034"/>
    </source>
</evidence>
<gene>
    <name evidence="8" type="ORF">F444_14392</name>
</gene>
<evidence type="ECO:0000259" key="7">
    <source>
        <dbReference type="PROSITE" id="PS50206"/>
    </source>
</evidence>
<dbReference type="GO" id="GO:0099041">
    <property type="term" value="P:vesicle tethering to Golgi"/>
    <property type="evidence" value="ECO:0007669"/>
    <property type="project" value="TreeGrafter"/>
</dbReference>
<evidence type="ECO:0000259" key="6">
    <source>
        <dbReference type="PROSITE" id="PS50086"/>
    </source>
</evidence>
<dbReference type="InterPro" id="IPR036873">
    <property type="entry name" value="Rhodanese-like_dom_sf"/>
</dbReference>
<feature type="region of interest" description="Disordered" evidence="5">
    <location>
        <begin position="120"/>
        <end position="184"/>
    </location>
</feature>
<keyword evidence="3" id="KW-0217">Developmental protein</keyword>
<reference evidence="8 9" key="1">
    <citation type="submission" date="2013-11" db="EMBL/GenBank/DDBJ databases">
        <title>The Genome Sequence of Phytophthora parasitica P1976.</title>
        <authorList>
            <consortium name="The Broad Institute Genomics Platform"/>
            <person name="Russ C."/>
            <person name="Tyler B."/>
            <person name="Panabieres F."/>
            <person name="Shan W."/>
            <person name="Tripathy S."/>
            <person name="Grunwald N."/>
            <person name="Machado M."/>
            <person name="Johnson C.S."/>
            <person name="Walker B."/>
            <person name="Young S."/>
            <person name="Zeng Q."/>
            <person name="Gargeya S."/>
            <person name="Fitzgerald M."/>
            <person name="Haas B."/>
            <person name="Abouelleil A."/>
            <person name="Allen A.W."/>
            <person name="Alvarado L."/>
            <person name="Arachchi H.M."/>
            <person name="Berlin A.M."/>
            <person name="Chapman S.B."/>
            <person name="Gainer-Dewar J."/>
            <person name="Goldberg J."/>
            <person name="Griggs A."/>
            <person name="Gujja S."/>
            <person name="Hansen M."/>
            <person name="Howarth C."/>
            <person name="Imamovic A."/>
            <person name="Ireland A."/>
            <person name="Larimer J."/>
            <person name="McCowan C."/>
            <person name="Murphy C."/>
            <person name="Pearson M."/>
            <person name="Poon T.W."/>
            <person name="Priest M."/>
            <person name="Roberts A."/>
            <person name="Saif S."/>
            <person name="Shea T."/>
            <person name="Sisk P."/>
            <person name="Sykes S."/>
            <person name="Wortman J."/>
            <person name="Nusbaum C."/>
            <person name="Birren B."/>
        </authorList>
    </citation>
    <scope>NUCLEOTIDE SEQUENCE [LARGE SCALE GENOMIC DNA]</scope>
    <source>
        <strain evidence="8 9">P1976</strain>
    </source>
</reference>
<dbReference type="GO" id="GO:0005829">
    <property type="term" value="C:cytosol"/>
    <property type="evidence" value="ECO:0007669"/>
    <property type="project" value="GOC"/>
</dbReference>
<feature type="region of interest" description="Disordered" evidence="5">
    <location>
        <begin position="1152"/>
        <end position="1189"/>
    </location>
</feature>
<dbReference type="InterPro" id="IPR000195">
    <property type="entry name" value="Rab-GAP-TBC_dom"/>
</dbReference>
<keyword evidence="4" id="KW-0333">Golgi apparatus</keyword>
<feature type="region of interest" description="Disordered" evidence="5">
    <location>
        <begin position="1"/>
        <end position="107"/>
    </location>
</feature>
<dbReference type="InterPro" id="IPR001763">
    <property type="entry name" value="Rhodanese-like_dom"/>
</dbReference>
<evidence type="ECO:0000256" key="5">
    <source>
        <dbReference type="SAM" id="MobiDB-lite"/>
    </source>
</evidence>
<evidence type="ECO:0000256" key="2">
    <source>
        <dbReference type="ARBA" id="ARBA00014207"/>
    </source>
</evidence>
<evidence type="ECO:0000313" key="8">
    <source>
        <dbReference type="EMBL" id="ETO68871.1"/>
    </source>
</evidence>
<dbReference type="Gene3D" id="3.40.250.10">
    <property type="entry name" value="Rhodanese-like domain"/>
    <property type="match status" value="1"/>
</dbReference>
<dbReference type="PROSITE" id="PS50086">
    <property type="entry name" value="TBC_RABGAP"/>
    <property type="match status" value="1"/>
</dbReference>
<feature type="region of interest" description="Disordered" evidence="5">
    <location>
        <begin position="259"/>
        <end position="281"/>
    </location>
</feature>
<evidence type="ECO:0000256" key="1">
    <source>
        <dbReference type="ARBA" id="ARBA00004601"/>
    </source>
</evidence>
<dbReference type="GO" id="GO:0005802">
    <property type="term" value="C:trans-Golgi network"/>
    <property type="evidence" value="ECO:0007669"/>
    <property type="project" value="TreeGrafter"/>
</dbReference>
<dbReference type="PANTHER" id="PTHR13297:SF5">
    <property type="entry name" value="TBC1 DOMAIN FAMILY MEMBER 23"/>
    <property type="match status" value="1"/>
</dbReference>
<dbReference type="InterPro" id="IPR039755">
    <property type="entry name" value="TBC1D23"/>
</dbReference>
<feature type="compositionally biased region" description="Basic and acidic residues" evidence="5">
    <location>
        <begin position="155"/>
        <end position="164"/>
    </location>
</feature>
<proteinExistence type="predicted"/>
<organism evidence="8 9">
    <name type="scientific">Phytophthora nicotianae P1976</name>
    <dbReference type="NCBI Taxonomy" id="1317066"/>
    <lineage>
        <taxon>Eukaryota</taxon>
        <taxon>Sar</taxon>
        <taxon>Stramenopiles</taxon>
        <taxon>Oomycota</taxon>
        <taxon>Peronosporomycetes</taxon>
        <taxon>Peronosporales</taxon>
        <taxon>Peronosporaceae</taxon>
        <taxon>Phytophthora</taxon>
    </lineage>
</organism>
<feature type="domain" description="Rhodanese" evidence="7">
    <location>
        <begin position="737"/>
        <end position="868"/>
    </location>
</feature>
<dbReference type="PANTHER" id="PTHR13297">
    <property type="entry name" value="TBC1 DOMAIN FAMILY MEMBER 23-RELATED"/>
    <property type="match status" value="1"/>
</dbReference>
<dbReference type="SUPFAM" id="SSF52821">
    <property type="entry name" value="Rhodanese/Cell cycle control phosphatase"/>
    <property type="match status" value="1"/>
</dbReference>